<organism evidence="1 2">
    <name type="scientific">Flagellimonas allohymeniacidonis</name>
    <dbReference type="NCBI Taxonomy" id="2517819"/>
    <lineage>
        <taxon>Bacteria</taxon>
        <taxon>Pseudomonadati</taxon>
        <taxon>Bacteroidota</taxon>
        <taxon>Flavobacteriia</taxon>
        <taxon>Flavobacteriales</taxon>
        <taxon>Flavobacteriaceae</taxon>
        <taxon>Flagellimonas</taxon>
    </lineage>
</organism>
<sequence length="122" mass="14050">MKIRIKDNFVRYRLTQSEVKQFCETGKVVAHTRFPENELLYQVIQHDDIKALSAGFENGNITLKVPSHLARDWYTNELVGFQNEITLEDGTVLSLLLEKDFVCLDDTMEDQSDNYPNPKAAI</sequence>
<gene>
    <name evidence="1" type="ORF">EW142_10890</name>
</gene>
<accession>A0A4Q8QA69</accession>
<dbReference type="OrthoDB" id="7060517at2"/>
<proteinExistence type="predicted"/>
<dbReference type="AlphaFoldDB" id="A0A4Q8QA69"/>
<dbReference type="InterPro" id="IPR053825">
    <property type="entry name" value="DUF7009"/>
</dbReference>
<protein>
    <submittedName>
        <fullName evidence="1">Uncharacterized protein</fullName>
    </submittedName>
</protein>
<dbReference type="Proteomes" id="UP000291981">
    <property type="component" value="Unassembled WGS sequence"/>
</dbReference>
<evidence type="ECO:0000313" key="2">
    <source>
        <dbReference type="Proteomes" id="UP000291981"/>
    </source>
</evidence>
<dbReference type="EMBL" id="SGIU01000002">
    <property type="protein sequence ID" value="TAI47185.1"/>
    <property type="molecule type" value="Genomic_DNA"/>
</dbReference>
<keyword evidence="2" id="KW-1185">Reference proteome</keyword>
<name>A0A4Q8QA69_9FLAO</name>
<dbReference type="RefSeq" id="WP_130613768.1">
    <property type="nucleotide sequence ID" value="NZ_SGIU01000002.1"/>
</dbReference>
<reference evidence="1 2" key="1">
    <citation type="submission" date="2019-02" db="EMBL/GenBank/DDBJ databases">
        <title>Draft genome sequence of Muricauda sp. 176CP4-71.</title>
        <authorList>
            <person name="Park J.-S."/>
        </authorList>
    </citation>
    <scope>NUCLEOTIDE SEQUENCE [LARGE SCALE GENOMIC DNA]</scope>
    <source>
        <strain evidence="1 2">176CP4-71</strain>
    </source>
</reference>
<dbReference type="Pfam" id="PF22668">
    <property type="entry name" value="DUF7009"/>
    <property type="match status" value="1"/>
</dbReference>
<evidence type="ECO:0000313" key="1">
    <source>
        <dbReference type="EMBL" id="TAI47185.1"/>
    </source>
</evidence>
<comment type="caution">
    <text evidence="1">The sequence shown here is derived from an EMBL/GenBank/DDBJ whole genome shotgun (WGS) entry which is preliminary data.</text>
</comment>